<proteinExistence type="predicted"/>
<dbReference type="Proteomes" id="UP000199662">
    <property type="component" value="Unassembled WGS sequence"/>
</dbReference>
<dbReference type="Gene3D" id="1.20.1250.20">
    <property type="entry name" value="MFS general substrate transporter like domains"/>
    <property type="match status" value="2"/>
</dbReference>
<name>A0A1H6XMC5_9FIRM</name>
<dbReference type="NCBIfam" id="TIGR00792">
    <property type="entry name" value="gph"/>
    <property type="match status" value="1"/>
</dbReference>
<dbReference type="InterPro" id="IPR036259">
    <property type="entry name" value="MFS_trans_sf"/>
</dbReference>
<evidence type="ECO:0000313" key="2">
    <source>
        <dbReference type="EMBL" id="SEJ29316.1"/>
    </source>
</evidence>
<accession>A0A1H6XMC5</accession>
<feature type="transmembrane region" description="Helical" evidence="1">
    <location>
        <begin position="194"/>
        <end position="215"/>
    </location>
</feature>
<dbReference type="STRING" id="84035.SAMN05660742_105164"/>
<gene>
    <name evidence="2" type="ORF">SAMN05660742_105164</name>
</gene>
<dbReference type="EMBL" id="FNZK01000005">
    <property type="protein sequence ID" value="SEJ29316.1"/>
    <property type="molecule type" value="Genomic_DNA"/>
</dbReference>
<dbReference type="GO" id="GO:0008643">
    <property type="term" value="P:carbohydrate transport"/>
    <property type="evidence" value="ECO:0007669"/>
    <property type="project" value="InterPro"/>
</dbReference>
<keyword evidence="1" id="KW-0472">Membrane</keyword>
<feature type="transmembrane region" description="Helical" evidence="1">
    <location>
        <begin position="334"/>
        <end position="356"/>
    </location>
</feature>
<dbReference type="PANTHER" id="PTHR11328:SF24">
    <property type="entry name" value="MAJOR FACILITATOR SUPERFAMILY (MFS) PROFILE DOMAIN-CONTAINING PROTEIN"/>
    <property type="match status" value="1"/>
</dbReference>
<dbReference type="InterPro" id="IPR039672">
    <property type="entry name" value="MFS_2"/>
</dbReference>
<evidence type="ECO:0000256" key="1">
    <source>
        <dbReference type="SAM" id="Phobius"/>
    </source>
</evidence>
<dbReference type="PANTHER" id="PTHR11328">
    <property type="entry name" value="MAJOR FACILITATOR SUPERFAMILY DOMAIN-CONTAINING PROTEIN"/>
    <property type="match status" value="1"/>
</dbReference>
<feature type="transmembrane region" description="Helical" evidence="1">
    <location>
        <begin position="377"/>
        <end position="400"/>
    </location>
</feature>
<keyword evidence="3" id="KW-1185">Reference proteome</keyword>
<feature type="transmembrane region" description="Helical" evidence="1">
    <location>
        <begin position="96"/>
        <end position="118"/>
    </location>
</feature>
<dbReference type="Pfam" id="PF13347">
    <property type="entry name" value="MFS_2"/>
    <property type="match status" value="1"/>
</dbReference>
<feature type="transmembrane region" description="Helical" evidence="1">
    <location>
        <begin position="282"/>
        <end position="303"/>
    </location>
</feature>
<dbReference type="CDD" id="cd17332">
    <property type="entry name" value="MFS_MelB_like"/>
    <property type="match status" value="1"/>
</dbReference>
<feature type="transmembrane region" description="Helical" evidence="1">
    <location>
        <begin position="166"/>
        <end position="188"/>
    </location>
</feature>
<dbReference type="GO" id="GO:0005886">
    <property type="term" value="C:plasma membrane"/>
    <property type="evidence" value="ECO:0007669"/>
    <property type="project" value="TreeGrafter"/>
</dbReference>
<sequence>MGKSLNLFEKSAPNPGFYKLGRKEIVGYSLVDGGMNLVFQSLLMFITFFYTDVYGLSAAEVSLLYFIARGWDLIWDPLMGVIAERMNPKTGKYKPYLAYGSIPFGIIAILTFTVPELGHDGKLAWAYVTYFLLNTLYTFIINPYISCTTVMTADPVQRTKLNSVRMTFAQSGGVVVALFIPILSKLFGQGDTALGYQLTMVLLVCITCSILFYSYTTVHERIKIRSHLDPVTLKNYIYQITHNQPGVILFLLFVGAYAFSTITSTAGIYYMTYNVNRPDLVAIFSVLNVLPSVISVPFVPLLFRTIHKKNTVALGFFFGAVGCAALYVVPYSQIFMIMTCKTISALGYGLLMGSLWSIIPDDVEYAEYNTGKRYPAIVYTLITLGLKVSMAVGGVIPAWILASVRYVPNIQQTQEAKDGILFMSSGLPAMVCIVTLIIFYLFYSLTEDRVTSIMAELDIRHKNTQGVAKYELLEDMEENPRI</sequence>
<evidence type="ECO:0000313" key="3">
    <source>
        <dbReference type="Proteomes" id="UP000199662"/>
    </source>
</evidence>
<feature type="transmembrane region" description="Helical" evidence="1">
    <location>
        <begin position="124"/>
        <end position="145"/>
    </location>
</feature>
<dbReference type="SUPFAM" id="SSF103473">
    <property type="entry name" value="MFS general substrate transporter"/>
    <property type="match status" value="1"/>
</dbReference>
<keyword evidence="1" id="KW-1133">Transmembrane helix</keyword>
<organism evidence="2 3">
    <name type="scientific">Propionispira arboris</name>
    <dbReference type="NCBI Taxonomy" id="84035"/>
    <lineage>
        <taxon>Bacteria</taxon>
        <taxon>Bacillati</taxon>
        <taxon>Bacillota</taxon>
        <taxon>Negativicutes</taxon>
        <taxon>Selenomonadales</taxon>
        <taxon>Selenomonadaceae</taxon>
        <taxon>Propionispira</taxon>
    </lineage>
</organism>
<dbReference type="GO" id="GO:0015293">
    <property type="term" value="F:symporter activity"/>
    <property type="evidence" value="ECO:0007669"/>
    <property type="project" value="InterPro"/>
</dbReference>
<protein>
    <submittedName>
        <fullName evidence="2">Glycoside/pentoside/hexuronide:cation symporter, GPH family</fullName>
    </submittedName>
</protein>
<feature type="transmembrane region" description="Helical" evidence="1">
    <location>
        <begin position="310"/>
        <end position="328"/>
    </location>
</feature>
<dbReference type="GO" id="GO:0006814">
    <property type="term" value="P:sodium ion transport"/>
    <property type="evidence" value="ECO:0007669"/>
    <property type="project" value="InterPro"/>
</dbReference>
<keyword evidence="1" id="KW-0812">Transmembrane</keyword>
<feature type="transmembrane region" description="Helical" evidence="1">
    <location>
        <begin position="25"/>
        <end position="50"/>
    </location>
</feature>
<dbReference type="InterPro" id="IPR001927">
    <property type="entry name" value="Na/Gal_symport"/>
</dbReference>
<dbReference type="AlphaFoldDB" id="A0A1H6XMC5"/>
<reference evidence="2 3" key="1">
    <citation type="submission" date="2016-10" db="EMBL/GenBank/DDBJ databases">
        <authorList>
            <person name="de Groot N.N."/>
        </authorList>
    </citation>
    <scope>NUCLEOTIDE SEQUENCE [LARGE SCALE GENOMIC DNA]</scope>
    <source>
        <strain evidence="2 3">DSM 2179</strain>
    </source>
</reference>
<feature type="transmembrane region" description="Helical" evidence="1">
    <location>
        <begin position="247"/>
        <end position="270"/>
    </location>
</feature>
<dbReference type="RefSeq" id="WP_091830372.1">
    <property type="nucleotide sequence ID" value="NZ_FNZK01000005.1"/>
</dbReference>
<feature type="transmembrane region" description="Helical" evidence="1">
    <location>
        <begin position="420"/>
        <end position="443"/>
    </location>
</feature>